<keyword evidence="1" id="KW-1133">Transmembrane helix</keyword>
<gene>
    <name evidence="2" type="ORF">LNINA_LOCUS4688</name>
</gene>
<keyword evidence="3" id="KW-1185">Reference proteome</keyword>
<feature type="transmembrane region" description="Helical" evidence="1">
    <location>
        <begin position="92"/>
        <end position="111"/>
    </location>
</feature>
<proteinExistence type="predicted"/>
<dbReference type="Gene3D" id="1.10.3730.20">
    <property type="match status" value="1"/>
</dbReference>
<dbReference type="SUPFAM" id="SSF103481">
    <property type="entry name" value="Multidrug resistance efflux transporter EmrE"/>
    <property type="match status" value="1"/>
</dbReference>
<protein>
    <recommendedName>
        <fullName evidence="4">Small multidrug resistance protein</fullName>
    </recommendedName>
</protein>
<evidence type="ECO:0000313" key="3">
    <source>
        <dbReference type="Proteomes" id="UP001497472"/>
    </source>
</evidence>
<dbReference type="Proteomes" id="UP001497472">
    <property type="component" value="Unassembled WGS sequence"/>
</dbReference>
<reference evidence="2 3" key="1">
    <citation type="submission" date="2023-11" db="EMBL/GenBank/DDBJ databases">
        <authorList>
            <person name="Okamura Y."/>
        </authorList>
    </citation>
    <scope>NUCLEOTIDE SEQUENCE [LARGE SCALE GENOMIC DNA]</scope>
</reference>
<keyword evidence="1" id="KW-0812">Transmembrane</keyword>
<feature type="transmembrane region" description="Helical" evidence="1">
    <location>
        <begin position="63"/>
        <end position="86"/>
    </location>
</feature>
<organism evidence="2 3">
    <name type="scientific">Leptosia nina</name>
    <dbReference type="NCBI Taxonomy" id="320188"/>
    <lineage>
        <taxon>Eukaryota</taxon>
        <taxon>Metazoa</taxon>
        <taxon>Ecdysozoa</taxon>
        <taxon>Arthropoda</taxon>
        <taxon>Hexapoda</taxon>
        <taxon>Insecta</taxon>
        <taxon>Pterygota</taxon>
        <taxon>Neoptera</taxon>
        <taxon>Endopterygota</taxon>
        <taxon>Lepidoptera</taxon>
        <taxon>Glossata</taxon>
        <taxon>Ditrysia</taxon>
        <taxon>Papilionoidea</taxon>
        <taxon>Pieridae</taxon>
        <taxon>Pierinae</taxon>
        <taxon>Leptosia</taxon>
    </lineage>
</organism>
<evidence type="ECO:0008006" key="4">
    <source>
        <dbReference type="Google" id="ProtNLM"/>
    </source>
</evidence>
<dbReference type="PANTHER" id="PTHR31965">
    <property type="entry name" value="TRANSMEMBRANE PROTEIN 42"/>
    <property type="match status" value="1"/>
</dbReference>
<accession>A0AAV1J6C3</accession>
<name>A0AAV1J6C3_9NEOP</name>
<dbReference type="PANTHER" id="PTHR31965:SF1">
    <property type="entry name" value="TRANSMEMBRANE PROTEIN 42"/>
    <property type="match status" value="1"/>
</dbReference>
<dbReference type="EMBL" id="CAVLEF010000006">
    <property type="protein sequence ID" value="CAK1544991.1"/>
    <property type="molecule type" value="Genomic_DNA"/>
</dbReference>
<dbReference type="InterPro" id="IPR037185">
    <property type="entry name" value="EmrE-like"/>
</dbReference>
<comment type="caution">
    <text evidence="2">The sequence shown here is derived from an EMBL/GenBank/DDBJ whole genome shotgun (WGS) entry which is preliminary data.</text>
</comment>
<feature type="transmembrane region" description="Helical" evidence="1">
    <location>
        <begin position="32"/>
        <end position="51"/>
    </location>
</feature>
<sequence>MLNEAFFSGLWASAGNTLGKLAGTHSIVGDSYVIWAIILIIMVLVNTWSLRHYMRSLDAAPSTVVPTVVSSASSYVLSGLLGIILFNESTSMKWWFGALLIIAGLVLVSLPRSKSKHVSARS</sequence>
<dbReference type="InterPro" id="IPR039632">
    <property type="entry name" value="TMEM42"/>
</dbReference>
<evidence type="ECO:0000256" key="1">
    <source>
        <dbReference type="SAM" id="Phobius"/>
    </source>
</evidence>
<dbReference type="AlphaFoldDB" id="A0AAV1J6C3"/>
<evidence type="ECO:0000313" key="2">
    <source>
        <dbReference type="EMBL" id="CAK1544991.1"/>
    </source>
</evidence>
<keyword evidence="1" id="KW-0472">Membrane</keyword>